<evidence type="ECO:0000313" key="1">
    <source>
        <dbReference type="EMBL" id="KON90508.1"/>
    </source>
</evidence>
<dbReference type="OrthoDB" id="2680676at2"/>
<dbReference type="AlphaFoldDB" id="A0A0D1VL59"/>
<proteinExistence type="predicted"/>
<evidence type="ECO:0008006" key="5">
    <source>
        <dbReference type="Google" id="ProtNLM"/>
    </source>
</evidence>
<evidence type="ECO:0000313" key="3">
    <source>
        <dbReference type="Proteomes" id="UP000037269"/>
    </source>
</evidence>
<dbReference type="EMBL" id="LGUG01000012">
    <property type="protein sequence ID" value="KON90508.1"/>
    <property type="molecule type" value="Genomic_DNA"/>
</dbReference>
<reference evidence="1 3" key="1">
    <citation type="submission" date="2015-07" db="EMBL/GenBank/DDBJ databases">
        <title>Fjat-14205 dsm 2895.</title>
        <authorList>
            <person name="Liu B."/>
            <person name="Wang J."/>
            <person name="Zhu Y."/>
            <person name="Liu G."/>
            <person name="Chen Q."/>
            <person name="Chen Z."/>
            <person name="Lan J."/>
            <person name="Che J."/>
            <person name="Ge C."/>
            <person name="Shi H."/>
            <person name="Pan Z."/>
            <person name="Liu X."/>
        </authorList>
    </citation>
    <scope>NUCLEOTIDE SEQUENCE [LARGE SCALE GENOMIC DNA]</scope>
    <source>
        <strain evidence="1 3">DSM 2895</strain>
    </source>
</reference>
<evidence type="ECO:0000313" key="4">
    <source>
        <dbReference type="Proteomes" id="UP000182836"/>
    </source>
</evidence>
<dbReference type="PATRIC" id="fig|47500.8.peg.5185"/>
<sequence>MNVEYLYENYDVHTWIKYNPHEMHYCLYRPGEIAAGFKIVDVYHAFCHGRACLSDMEVDNYGQLISKHDDLHLTYIRARFLMDALAFYNYCIDLSWQVVWVYYIEDKYEIINDEKEFLRAMNRCKLPELSYELTLLRKIKIRDHIVGFFDMHLTKLIREKYNYIKHRGTFYFEGLGRNSKRFSITVDNFAPKMLSREEWDINEWKSKLMEFDIAFKRYFDSIIRFIMPSGYKDETFDMFALSSYHTYLKNNFVNGLEA</sequence>
<organism evidence="1 3">
    <name type="scientific">Aneurinibacillus migulanus</name>
    <name type="common">Bacillus migulanus</name>
    <dbReference type="NCBI Taxonomy" id="47500"/>
    <lineage>
        <taxon>Bacteria</taxon>
        <taxon>Bacillati</taxon>
        <taxon>Bacillota</taxon>
        <taxon>Bacilli</taxon>
        <taxon>Bacillales</taxon>
        <taxon>Paenibacillaceae</taxon>
        <taxon>Aneurinibacillus group</taxon>
        <taxon>Aneurinibacillus</taxon>
    </lineage>
</organism>
<dbReference type="EMBL" id="FNED01000028">
    <property type="protein sequence ID" value="SDJ77432.1"/>
    <property type="molecule type" value="Genomic_DNA"/>
</dbReference>
<evidence type="ECO:0000313" key="2">
    <source>
        <dbReference type="EMBL" id="SDJ77432.1"/>
    </source>
</evidence>
<dbReference type="Proteomes" id="UP000182836">
    <property type="component" value="Unassembled WGS sequence"/>
</dbReference>
<protein>
    <recommendedName>
        <fullName evidence="5">Cthe-2314-like HEPN domain-containing protein</fullName>
    </recommendedName>
</protein>
<keyword evidence="3" id="KW-1185">Reference proteome</keyword>
<gene>
    <name evidence="1" type="ORF">AF333_28940</name>
    <name evidence="2" type="ORF">SAMN04487909_12841</name>
</gene>
<dbReference type="GeneID" id="42309160"/>
<name>A0A0D1VL59_ANEMI</name>
<reference evidence="2 4" key="2">
    <citation type="submission" date="2016-10" db="EMBL/GenBank/DDBJ databases">
        <authorList>
            <person name="de Groot N.N."/>
        </authorList>
    </citation>
    <scope>NUCLEOTIDE SEQUENCE [LARGE SCALE GENOMIC DNA]</scope>
    <source>
        <strain evidence="2 4">DSM 2895</strain>
    </source>
</reference>
<dbReference type="RefSeq" id="WP_043063243.1">
    <property type="nucleotide sequence ID" value="NZ_BJOA01000092.1"/>
</dbReference>
<dbReference type="Proteomes" id="UP000037269">
    <property type="component" value="Unassembled WGS sequence"/>
</dbReference>
<accession>A0A0D1VL59</accession>